<evidence type="ECO:0000256" key="1">
    <source>
        <dbReference type="SAM" id="SignalP"/>
    </source>
</evidence>
<keyword evidence="4" id="KW-1185">Reference proteome</keyword>
<dbReference type="PANTHER" id="PTHR33490">
    <property type="entry name" value="BLR5614 PROTEIN-RELATED"/>
    <property type="match status" value="1"/>
</dbReference>
<keyword evidence="1" id="KW-0732">Signal</keyword>
<dbReference type="InterPro" id="IPR038765">
    <property type="entry name" value="Papain-like_cys_pep_sf"/>
</dbReference>
<dbReference type="Pfam" id="PF01841">
    <property type="entry name" value="Transglut_core"/>
    <property type="match status" value="1"/>
</dbReference>
<feature type="signal peptide" evidence="1">
    <location>
        <begin position="1"/>
        <end position="21"/>
    </location>
</feature>
<gene>
    <name evidence="3" type="ORF">ATE48_05785</name>
</gene>
<dbReference type="EMBL" id="CP013244">
    <property type="protein sequence ID" value="ANP45461.1"/>
    <property type="molecule type" value="Genomic_DNA"/>
</dbReference>
<protein>
    <recommendedName>
        <fullName evidence="2">Transglutaminase-like domain-containing protein</fullName>
    </recommendedName>
</protein>
<dbReference type="InterPro" id="IPR002931">
    <property type="entry name" value="Transglutaminase-like"/>
</dbReference>
<dbReference type="OrthoDB" id="9804872at2"/>
<dbReference type="Proteomes" id="UP000092498">
    <property type="component" value="Chromosome"/>
</dbReference>
<feature type="chain" id="PRO_5008518741" description="Transglutaminase-like domain-containing protein" evidence="1">
    <location>
        <begin position="22"/>
        <end position="478"/>
    </location>
</feature>
<organism evidence="3 4">
    <name type="scientific">Candidatus Viadribacter manganicus</name>
    <dbReference type="NCBI Taxonomy" id="1759059"/>
    <lineage>
        <taxon>Bacteria</taxon>
        <taxon>Pseudomonadati</taxon>
        <taxon>Pseudomonadota</taxon>
        <taxon>Alphaproteobacteria</taxon>
        <taxon>Hyphomonadales</taxon>
        <taxon>Hyphomonadaceae</taxon>
        <taxon>Candidatus Viadribacter</taxon>
    </lineage>
</organism>
<evidence type="ECO:0000313" key="4">
    <source>
        <dbReference type="Proteomes" id="UP000092498"/>
    </source>
</evidence>
<dbReference type="SUPFAM" id="SSF54001">
    <property type="entry name" value="Cysteine proteinases"/>
    <property type="match status" value="1"/>
</dbReference>
<dbReference type="STRING" id="1759059.ATE48_05785"/>
<dbReference type="InParanoid" id="A0A1B1AFZ2"/>
<dbReference type="Gene3D" id="3.10.620.30">
    <property type="match status" value="1"/>
</dbReference>
<sequence>MRRILGLLAVGCVLIGASAFAQPADNSSWYTIMADSGPMLGHVSLEVIPRSDGRDLIESQSIYLRESGGLPHRARTRTVVRENNEGQALSIESTSTMGRFRTRTRARISGARVEVERETPSGQTRETIILPDNVRFDDGDGLVQNWTPEALTRLEFLNFDSDTMAVERIVIEAQGAPNEAGRFSALRWRYDGGQLRGVARLVLEHGRVVEVAQPMFGETFRTRLSDRATAQRAHPPYQVIPNMAQRSPYRISAEARRGHLRFRYEFREGVGFPLPQTGEQRVRVENGSATLDICEGCGPGLGADGATLADASRSTAWLQSDHPRLRAMAAAIREYDVSDARKMELLLERAIPYLEAADFNGHYSALDTLDRRAGDCTEAAVLLAALGRAAGIPTRVASGVSYSRESYHGVSNAFIPHSWTLAYVDGAWRSFDLSLREFDSAHIALTIGDGDPSSIAAAGQLASLLRLDSIAEVRRRDD</sequence>
<evidence type="ECO:0000259" key="2">
    <source>
        <dbReference type="SMART" id="SM00460"/>
    </source>
</evidence>
<dbReference type="KEGG" id="cbot:ATE48_05785"/>
<feature type="domain" description="Transglutaminase-like" evidence="2">
    <location>
        <begin position="368"/>
        <end position="435"/>
    </location>
</feature>
<name>A0A1B1AFZ2_9PROT</name>
<dbReference type="AlphaFoldDB" id="A0A1B1AFZ2"/>
<accession>A0A1B1AFZ2</accession>
<proteinExistence type="predicted"/>
<dbReference type="PANTHER" id="PTHR33490:SF3">
    <property type="entry name" value="CONSERVED INTEGRAL MEMBRANE PROTEIN"/>
    <property type="match status" value="1"/>
</dbReference>
<evidence type="ECO:0000313" key="3">
    <source>
        <dbReference type="EMBL" id="ANP45461.1"/>
    </source>
</evidence>
<dbReference type="SMART" id="SM00460">
    <property type="entry name" value="TGc"/>
    <property type="match status" value="1"/>
</dbReference>
<reference evidence="3 4" key="1">
    <citation type="submission" date="2015-11" db="EMBL/GenBank/DDBJ databases">
        <title>Whole-Genome Sequence of Candidatus Oderbacter manganicum from the National Park Lower Oder Valley, Germany.</title>
        <authorList>
            <person name="Braun B."/>
            <person name="Liere K."/>
            <person name="Szewzyk U."/>
        </authorList>
    </citation>
    <scope>NUCLEOTIDE SEQUENCE [LARGE SCALE GENOMIC DNA]</scope>
    <source>
        <strain evidence="3 4">OTSz_A_272</strain>
    </source>
</reference>